<feature type="domain" description="Rieske" evidence="5">
    <location>
        <begin position="20"/>
        <end position="111"/>
    </location>
</feature>
<dbReference type="SUPFAM" id="SSF50022">
    <property type="entry name" value="ISP domain"/>
    <property type="match status" value="1"/>
</dbReference>
<dbReference type="EMBL" id="JAHLKM010000004">
    <property type="protein sequence ID" value="MCQ4332888.1"/>
    <property type="molecule type" value="Genomic_DNA"/>
</dbReference>
<dbReference type="Pfam" id="PF00355">
    <property type="entry name" value="Rieske"/>
    <property type="match status" value="1"/>
</dbReference>
<reference evidence="6" key="1">
    <citation type="journal article" date="2023" name="Front. Microbiol.">
        <title>Genomic-based phylogenetic and metabolic analyses of the genus Natronomonas, and description of Natronomonas aquatica sp. nov.</title>
        <authorList>
            <person name="Garcia-Roldan A."/>
            <person name="Duran-Viseras A."/>
            <person name="de la Haba R.R."/>
            <person name="Corral P."/>
            <person name="Sanchez-Porro C."/>
            <person name="Ventosa A."/>
        </authorList>
    </citation>
    <scope>NUCLEOTIDE SEQUENCE</scope>
    <source>
        <strain evidence="6">F2-12</strain>
    </source>
</reference>
<accession>A0A9R1CPY8</accession>
<evidence type="ECO:0000256" key="1">
    <source>
        <dbReference type="ARBA" id="ARBA00022714"/>
    </source>
</evidence>
<dbReference type="GO" id="GO:0051537">
    <property type="term" value="F:2 iron, 2 sulfur cluster binding"/>
    <property type="evidence" value="ECO:0007669"/>
    <property type="project" value="UniProtKB-KW"/>
</dbReference>
<keyword evidence="7" id="KW-1185">Reference proteome</keyword>
<evidence type="ECO:0000313" key="7">
    <source>
        <dbReference type="Proteomes" id="UP001139494"/>
    </source>
</evidence>
<evidence type="ECO:0000256" key="4">
    <source>
        <dbReference type="ARBA" id="ARBA00023014"/>
    </source>
</evidence>
<keyword evidence="1" id="KW-0001">2Fe-2S</keyword>
<dbReference type="RefSeq" id="WP_256028829.1">
    <property type="nucleotide sequence ID" value="NZ_JAHLKM010000004.1"/>
</dbReference>
<dbReference type="InterPro" id="IPR036922">
    <property type="entry name" value="Rieske_2Fe-2S_sf"/>
</dbReference>
<keyword evidence="3" id="KW-0408">Iron</keyword>
<dbReference type="Gene3D" id="2.102.10.10">
    <property type="entry name" value="Rieske [2Fe-2S] iron-sulphur domain"/>
    <property type="match status" value="1"/>
</dbReference>
<dbReference type="Proteomes" id="UP001139494">
    <property type="component" value="Unassembled WGS sequence"/>
</dbReference>
<protein>
    <submittedName>
        <fullName evidence="6">Rieske 2Fe-2S domain-containing protein</fullName>
    </submittedName>
</protein>
<evidence type="ECO:0000313" key="6">
    <source>
        <dbReference type="EMBL" id="MCQ4332888.1"/>
    </source>
</evidence>
<gene>
    <name evidence="6" type="ORF">KM295_05125</name>
</gene>
<keyword evidence="2" id="KW-0479">Metal-binding</keyword>
<evidence type="ECO:0000256" key="2">
    <source>
        <dbReference type="ARBA" id="ARBA00022723"/>
    </source>
</evidence>
<evidence type="ECO:0000256" key="3">
    <source>
        <dbReference type="ARBA" id="ARBA00023004"/>
    </source>
</evidence>
<keyword evidence="4" id="KW-0411">Iron-sulfur</keyword>
<comment type="caution">
    <text evidence="6">The sequence shown here is derived from an EMBL/GenBank/DDBJ whole genome shotgun (WGS) entry which is preliminary data.</text>
</comment>
<name>A0A9R1CPY8_9EURY</name>
<dbReference type="InterPro" id="IPR017941">
    <property type="entry name" value="Rieske_2Fe-2S"/>
</dbReference>
<evidence type="ECO:0000259" key="5">
    <source>
        <dbReference type="PROSITE" id="PS51296"/>
    </source>
</evidence>
<organism evidence="6 7">
    <name type="scientific">Natronomonas aquatica</name>
    <dbReference type="NCBI Taxonomy" id="2841590"/>
    <lineage>
        <taxon>Archaea</taxon>
        <taxon>Methanobacteriati</taxon>
        <taxon>Methanobacteriota</taxon>
        <taxon>Stenosarchaea group</taxon>
        <taxon>Halobacteria</taxon>
        <taxon>Halobacteriales</taxon>
        <taxon>Natronomonadaceae</taxon>
        <taxon>Natronomonas</taxon>
    </lineage>
</organism>
<sequence>MASRRAVASIEDVPTETTYLFTLRETDTDEEREAILVRNDAGIYAWLNYCQHYTHIRIDKGSGAEMRGEEFICENHGAYFESDTGFCNFGPCEGAYLNEVDVAVEDDTVYLTDDDYEFVRAGPIESDATDLESKSNYKF</sequence>
<dbReference type="GO" id="GO:0046872">
    <property type="term" value="F:metal ion binding"/>
    <property type="evidence" value="ECO:0007669"/>
    <property type="project" value="UniProtKB-KW"/>
</dbReference>
<proteinExistence type="predicted"/>
<dbReference type="AlphaFoldDB" id="A0A9R1CPY8"/>
<dbReference type="PANTHER" id="PTHR40261:SF1">
    <property type="entry name" value="RIESKE DOMAIN-CONTAINING PROTEIN"/>
    <property type="match status" value="1"/>
</dbReference>
<dbReference type="PROSITE" id="PS51296">
    <property type="entry name" value="RIESKE"/>
    <property type="match status" value="1"/>
</dbReference>
<dbReference type="PANTHER" id="PTHR40261">
    <property type="match status" value="1"/>
</dbReference>